<evidence type="ECO:0000256" key="5">
    <source>
        <dbReference type="RuleBase" id="RU000320"/>
    </source>
</evidence>
<feature type="transmembrane region" description="Helical" evidence="6">
    <location>
        <begin position="249"/>
        <end position="270"/>
    </location>
</feature>
<feature type="transmembrane region" description="Helical" evidence="6">
    <location>
        <begin position="40"/>
        <end position="58"/>
    </location>
</feature>
<dbReference type="PANTHER" id="PTHR42829">
    <property type="entry name" value="NADH-UBIQUINONE OXIDOREDUCTASE CHAIN 5"/>
    <property type="match status" value="1"/>
</dbReference>
<feature type="transmembrane region" description="Helical" evidence="6">
    <location>
        <begin position="122"/>
        <end position="142"/>
    </location>
</feature>
<dbReference type="PRINTS" id="PR01435">
    <property type="entry name" value="NPOXDRDTASE5"/>
</dbReference>
<keyword evidence="7" id="KW-0732">Signal</keyword>
<feature type="transmembrane region" description="Helical" evidence="6">
    <location>
        <begin position="154"/>
        <end position="171"/>
    </location>
</feature>
<feature type="transmembrane region" description="Helical" evidence="6">
    <location>
        <begin position="450"/>
        <end position="476"/>
    </location>
</feature>
<dbReference type="Proteomes" id="UP000222106">
    <property type="component" value="Unassembled WGS sequence"/>
</dbReference>
<dbReference type="InterPro" id="IPR018393">
    <property type="entry name" value="NADHpl_OxRdtase_5_subgr"/>
</dbReference>
<evidence type="ECO:0000256" key="7">
    <source>
        <dbReference type="SAM" id="SignalP"/>
    </source>
</evidence>
<dbReference type="NCBIfam" id="TIGR01974">
    <property type="entry name" value="NDH_I_L"/>
    <property type="match status" value="1"/>
</dbReference>
<keyword evidence="4 6" id="KW-0472">Membrane</keyword>
<evidence type="ECO:0000256" key="3">
    <source>
        <dbReference type="ARBA" id="ARBA00022989"/>
    </source>
</evidence>
<evidence type="ECO:0000313" key="11">
    <source>
        <dbReference type="Proteomes" id="UP000222106"/>
    </source>
</evidence>
<dbReference type="PRINTS" id="PR01434">
    <property type="entry name" value="NADHDHGNASE5"/>
</dbReference>
<evidence type="ECO:0000259" key="8">
    <source>
        <dbReference type="Pfam" id="PF00361"/>
    </source>
</evidence>
<keyword evidence="2 5" id="KW-0812">Transmembrane</keyword>
<dbReference type="InterPro" id="IPR003945">
    <property type="entry name" value="NU5C-like"/>
</dbReference>
<dbReference type="GO" id="GO:0012505">
    <property type="term" value="C:endomembrane system"/>
    <property type="evidence" value="ECO:0007669"/>
    <property type="project" value="UniProtKB-SubCell"/>
</dbReference>
<dbReference type="NCBIfam" id="NF005141">
    <property type="entry name" value="PRK06590.1"/>
    <property type="match status" value="1"/>
</dbReference>
<dbReference type="EMBL" id="PDJI01000004">
    <property type="protein sequence ID" value="PFG40375.1"/>
    <property type="molecule type" value="Genomic_DNA"/>
</dbReference>
<dbReference type="GO" id="GO:0015990">
    <property type="term" value="P:electron transport coupled proton transport"/>
    <property type="evidence" value="ECO:0007669"/>
    <property type="project" value="TreeGrafter"/>
</dbReference>
<dbReference type="InterPro" id="IPR001750">
    <property type="entry name" value="ND/Mrp_TM"/>
</dbReference>
<feature type="transmembrane region" description="Helical" evidence="6">
    <location>
        <begin position="65"/>
        <end position="89"/>
    </location>
</feature>
<keyword evidence="3 6" id="KW-1133">Transmembrane helix</keyword>
<feature type="chain" id="PRO_5013219245" evidence="7">
    <location>
        <begin position="33"/>
        <end position="667"/>
    </location>
</feature>
<feature type="transmembrane region" description="Helical" evidence="6">
    <location>
        <begin position="411"/>
        <end position="430"/>
    </location>
</feature>
<reference evidence="10 11" key="1">
    <citation type="submission" date="2017-10" db="EMBL/GenBank/DDBJ databases">
        <title>Sequencing the genomes of 1000 actinobacteria strains.</title>
        <authorList>
            <person name="Klenk H.-P."/>
        </authorList>
    </citation>
    <scope>NUCLEOTIDE SEQUENCE [LARGE SCALE GENOMIC DNA]</scope>
    <source>
        <strain evidence="10 11">DSM 21838</strain>
    </source>
</reference>
<evidence type="ECO:0000256" key="6">
    <source>
        <dbReference type="SAM" id="Phobius"/>
    </source>
</evidence>
<gene>
    <name evidence="10" type="ORF">ATJ97_2900</name>
</gene>
<name>A0A2A9EQ45_9MICO</name>
<dbReference type="AlphaFoldDB" id="A0A2A9EQ45"/>
<feature type="transmembrane region" description="Helical" evidence="6">
    <location>
        <begin position="177"/>
        <end position="197"/>
    </location>
</feature>
<evidence type="ECO:0000256" key="2">
    <source>
        <dbReference type="ARBA" id="ARBA00022692"/>
    </source>
</evidence>
<dbReference type="GO" id="GO:0003954">
    <property type="term" value="F:NADH dehydrogenase activity"/>
    <property type="evidence" value="ECO:0007669"/>
    <property type="project" value="TreeGrafter"/>
</dbReference>
<feature type="transmembrane region" description="Helical" evidence="6">
    <location>
        <begin position="314"/>
        <end position="335"/>
    </location>
</feature>
<dbReference type="PANTHER" id="PTHR42829:SF2">
    <property type="entry name" value="NADH-UBIQUINONE OXIDOREDUCTASE CHAIN 5"/>
    <property type="match status" value="1"/>
</dbReference>
<keyword evidence="11" id="KW-1185">Reference proteome</keyword>
<sequence>MLGSTTVSTSLPGVLTALPGALPAATSTAAGAAPTGAASLAWLMVAAPLVSAGVLLLLGRRTDRWGHWLGVLAPVISFVVGLAILVQLLGLPADGRVIDQRLFSWIPAGELTVVAGLRLDPLSLTFVMLVTFVGSLIHLYSVAYMAHDVDRRRFFAYLNLFVAAMLLLVLADSYALLFVGWEGVGLASYLLIGFWNYNLDYAVAAKKAFIMNRVGDVGLLLAMMTMFAGFGAVDFATVLPAAAGANEGVLTAIGLMLLLAACGKSAQFPLQAWLGDAMAGPTPVSALIHAATMVTAGVYLMVRSGPILNGAPTALLVVAIVGAITLLFGAIVGSAKDDMKKVLAASTMSQIGYMMLGAGLGPIGYAFAIFHLVTHGFFKAGLFLGAGSVMHGMSDQVDMRRFGGLSRYMKITWITMMMGWLAIIGFPGLSGFWSKDKIIESAFAAEGWQAWVFGTVALVGAGITAFYMSRLFFMVFHGEKRWTTAEEGAEQHPHEAPLLMTVPMIVLAVGSVALGFLMNLGGGFVTWLEPVTGAVEHHEPVLPVPVIMVATIVLVLVGALVAWRMYGARPVPVVAPAGSALTRAARQDLYQDNVNEGAFMRPSQYLTRSLVYADAAVVDGAVMGVARGTSGMGGVLRRAQNGYVRSYAGMVLGGVVLGLVVVLASRV</sequence>
<organism evidence="10 11">
    <name type="scientific">Georgenia soli</name>
    <dbReference type="NCBI Taxonomy" id="638953"/>
    <lineage>
        <taxon>Bacteria</taxon>
        <taxon>Bacillati</taxon>
        <taxon>Actinomycetota</taxon>
        <taxon>Actinomycetes</taxon>
        <taxon>Micrococcales</taxon>
        <taxon>Bogoriellaceae</taxon>
        <taxon>Georgenia</taxon>
    </lineage>
</organism>
<protein>
    <submittedName>
        <fullName evidence="10">NADH dehydrogenase subunit L</fullName>
    </submittedName>
</protein>
<comment type="caution">
    <text evidence="10">The sequence shown here is derived from an EMBL/GenBank/DDBJ whole genome shotgun (WGS) entry which is preliminary data.</text>
</comment>
<feature type="transmembrane region" description="Helical" evidence="6">
    <location>
        <begin position="369"/>
        <end position="390"/>
    </location>
</feature>
<feature type="transmembrane region" description="Helical" evidence="6">
    <location>
        <begin position="647"/>
        <end position="665"/>
    </location>
</feature>
<feature type="transmembrane region" description="Helical" evidence="6">
    <location>
        <begin position="541"/>
        <end position="563"/>
    </location>
</feature>
<evidence type="ECO:0000256" key="1">
    <source>
        <dbReference type="ARBA" id="ARBA00004127"/>
    </source>
</evidence>
<dbReference type="Pfam" id="PF00662">
    <property type="entry name" value="Proton_antipo_N"/>
    <property type="match status" value="1"/>
</dbReference>
<dbReference type="Gene3D" id="1.20.5.2700">
    <property type="match status" value="1"/>
</dbReference>
<dbReference type="Pfam" id="PF00361">
    <property type="entry name" value="Proton_antipo_M"/>
    <property type="match status" value="1"/>
</dbReference>
<feature type="domain" description="NADH:quinone oxidoreductase/Mrp antiporter transmembrane" evidence="8">
    <location>
        <begin position="171"/>
        <end position="457"/>
    </location>
</feature>
<feature type="transmembrane region" description="Helical" evidence="6">
    <location>
        <begin position="282"/>
        <end position="302"/>
    </location>
</feature>
<feature type="signal peptide" evidence="7">
    <location>
        <begin position="1"/>
        <end position="32"/>
    </location>
</feature>
<dbReference type="GO" id="GO:0042773">
    <property type="term" value="P:ATP synthesis coupled electron transport"/>
    <property type="evidence" value="ECO:0007669"/>
    <property type="project" value="InterPro"/>
</dbReference>
<dbReference type="OrthoDB" id="9811798at2"/>
<dbReference type="GO" id="GO:0008137">
    <property type="term" value="F:NADH dehydrogenase (ubiquinone) activity"/>
    <property type="evidence" value="ECO:0007669"/>
    <property type="project" value="InterPro"/>
</dbReference>
<feature type="transmembrane region" description="Helical" evidence="6">
    <location>
        <begin position="497"/>
        <end position="521"/>
    </location>
</feature>
<feature type="transmembrane region" description="Helical" evidence="6">
    <location>
        <begin position="218"/>
        <end position="243"/>
    </location>
</feature>
<feature type="domain" description="NADH-Ubiquinone oxidoreductase (complex I) chain 5 N-terminal" evidence="9">
    <location>
        <begin position="105"/>
        <end position="155"/>
    </location>
</feature>
<feature type="transmembrane region" description="Helical" evidence="6">
    <location>
        <begin position="342"/>
        <end position="363"/>
    </location>
</feature>
<accession>A0A2A9EQ45</accession>
<evidence type="ECO:0000313" key="10">
    <source>
        <dbReference type="EMBL" id="PFG40375.1"/>
    </source>
</evidence>
<proteinExistence type="predicted"/>
<evidence type="ECO:0000256" key="4">
    <source>
        <dbReference type="ARBA" id="ARBA00023136"/>
    </source>
</evidence>
<dbReference type="RefSeq" id="WP_098484299.1">
    <property type="nucleotide sequence ID" value="NZ_PDJI01000004.1"/>
</dbReference>
<dbReference type="InterPro" id="IPR001516">
    <property type="entry name" value="Proton_antipo_N"/>
</dbReference>
<evidence type="ECO:0000259" key="9">
    <source>
        <dbReference type="Pfam" id="PF00662"/>
    </source>
</evidence>
<dbReference type="GO" id="GO:0016020">
    <property type="term" value="C:membrane"/>
    <property type="evidence" value="ECO:0007669"/>
    <property type="project" value="UniProtKB-SubCell"/>
</dbReference>
<comment type="subcellular location">
    <subcellularLocation>
        <location evidence="1">Endomembrane system</location>
        <topology evidence="1">Multi-pass membrane protein</topology>
    </subcellularLocation>
    <subcellularLocation>
        <location evidence="5">Membrane</location>
        <topology evidence="5">Multi-pass membrane protein</topology>
    </subcellularLocation>
</comment>